<evidence type="ECO:0000313" key="2">
    <source>
        <dbReference type="Proteomes" id="UP000037854"/>
    </source>
</evidence>
<sequence length="91" mass="10877">MEETIVKLLGLEDDYKQIDDETEEVFAAYLGENNKNHLIFLRNERTDDPIKMLALIPKIKRKYLYHRLNNEMGLSVEISQRPDKSMDYRFL</sequence>
<keyword evidence="2" id="KW-1185">Reference proteome</keyword>
<reference evidence="1 2" key="1">
    <citation type="submission" date="2015-07" db="EMBL/GenBank/DDBJ databases">
        <title>High-quality draft genome sequence of Oceanobacillus caeni HM6, a bacillus isolated from a human feces.</title>
        <authorList>
            <person name="Kumar J."/>
            <person name="Verma M.K."/>
            <person name="Pandey R."/>
            <person name="Bhambi M."/>
            <person name="Chauhan N."/>
        </authorList>
    </citation>
    <scope>NUCLEOTIDE SEQUENCE [LARGE SCALE GENOMIC DNA]</scope>
    <source>
        <strain evidence="1 2">HM6</strain>
    </source>
</reference>
<protein>
    <submittedName>
        <fullName evidence="1">Uncharacterized protein</fullName>
    </submittedName>
</protein>
<organism evidence="1 2">
    <name type="scientific">Oceanobacillus caeni</name>
    <dbReference type="NCBI Taxonomy" id="405946"/>
    <lineage>
        <taxon>Bacteria</taxon>
        <taxon>Bacillati</taxon>
        <taxon>Bacillota</taxon>
        <taxon>Bacilli</taxon>
        <taxon>Bacillales</taxon>
        <taxon>Bacillaceae</taxon>
        <taxon>Oceanobacillus</taxon>
    </lineage>
</organism>
<accession>A0ABR5MM17</accession>
<dbReference type="Proteomes" id="UP000037854">
    <property type="component" value="Unassembled WGS sequence"/>
</dbReference>
<name>A0ABR5MM17_9BACI</name>
<gene>
    <name evidence="1" type="ORF">AFL42_03500</name>
</gene>
<dbReference type="EMBL" id="LGTK01000007">
    <property type="protein sequence ID" value="KPH77447.1"/>
    <property type="molecule type" value="Genomic_DNA"/>
</dbReference>
<dbReference type="RefSeq" id="WP_047183935.1">
    <property type="nucleotide sequence ID" value="NZ_JAHHXM010000010.1"/>
</dbReference>
<comment type="caution">
    <text evidence="1">The sequence shown here is derived from an EMBL/GenBank/DDBJ whole genome shotgun (WGS) entry which is preliminary data.</text>
</comment>
<proteinExistence type="predicted"/>
<evidence type="ECO:0000313" key="1">
    <source>
        <dbReference type="EMBL" id="KPH77447.1"/>
    </source>
</evidence>